<dbReference type="Proteomes" id="UP001139157">
    <property type="component" value="Unassembled WGS sequence"/>
</dbReference>
<protein>
    <recommendedName>
        <fullName evidence="3">Major tail protein</fullName>
    </recommendedName>
</protein>
<accession>A0A9X2E631</accession>
<name>A0A9X2E631_9NOCA</name>
<comment type="caution">
    <text evidence="1">The sequence shown here is derived from an EMBL/GenBank/DDBJ whole genome shotgun (WGS) entry which is preliminary data.</text>
</comment>
<sequence>MAGAQFSVVRGKSARFTKANRCGRPIEGEGNYAVTKGYVTATLNPVLKDAEDLEQQNADGEICASDRTAPEIKWFEVQLEFCEVNTCIWTMLGGWAPVIDYAGNPVGFETTRKVVTDSGVVMELWTGTSSADACTTPTTDDVFGQSDEATGDQYGYFLIGVKEWQLSGGLEIGRQVSTFTLSGISYDIRGWGRGPYNVVPIDSDLTPGRLLAPVGSLVDGISDLHVETTPIAPPAPTDGCCTLAVQSIFTAPNYYYYGGPGNAPAADIAPAQPTCNFVLPGS</sequence>
<evidence type="ECO:0008006" key="3">
    <source>
        <dbReference type="Google" id="ProtNLM"/>
    </source>
</evidence>
<evidence type="ECO:0000313" key="2">
    <source>
        <dbReference type="Proteomes" id="UP001139157"/>
    </source>
</evidence>
<dbReference type="RefSeq" id="WP_251912904.1">
    <property type="nucleotide sequence ID" value="NZ_JAMRXG010000006.1"/>
</dbReference>
<keyword evidence="2" id="KW-1185">Reference proteome</keyword>
<proteinExistence type="predicted"/>
<gene>
    <name evidence="1" type="ORF">NDR86_16040</name>
</gene>
<organism evidence="1 2">
    <name type="scientific">Nocardia pulmonis</name>
    <dbReference type="NCBI Taxonomy" id="2951408"/>
    <lineage>
        <taxon>Bacteria</taxon>
        <taxon>Bacillati</taxon>
        <taxon>Actinomycetota</taxon>
        <taxon>Actinomycetes</taxon>
        <taxon>Mycobacteriales</taxon>
        <taxon>Nocardiaceae</taxon>
        <taxon>Nocardia</taxon>
    </lineage>
</organism>
<dbReference type="EMBL" id="JAMRXG010000006">
    <property type="protein sequence ID" value="MCM6774987.1"/>
    <property type="molecule type" value="Genomic_DNA"/>
</dbReference>
<reference evidence="1" key="1">
    <citation type="submission" date="2022-06" db="EMBL/GenBank/DDBJ databases">
        <title>Novel species in genus nocardia.</title>
        <authorList>
            <person name="Li F."/>
        </authorList>
    </citation>
    <scope>NUCLEOTIDE SEQUENCE</scope>
    <source>
        <strain evidence="1">CDC141</strain>
    </source>
</reference>
<evidence type="ECO:0000313" key="1">
    <source>
        <dbReference type="EMBL" id="MCM6774987.1"/>
    </source>
</evidence>
<dbReference type="AlphaFoldDB" id="A0A9X2E631"/>